<protein>
    <submittedName>
        <fullName evidence="2">Uncharacterized protein</fullName>
    </submittedName>
</protein>
<feature type="compositionally biased region" description="Basic residues" evidence="1">
    <location>
        <begin position="126"/>
        <end position="137"/>
    </location>
</feature>
<name>A0A6G0WCH6_9STRA</name>
<feature type="compositionally biased region" description="Basic and acidic residues" evidence="1">
    <location>
        <begin position="75"/>
        <end position="85"/>
    </location>
</feature>
<feature type="region of interest" description="Disordered" evidence="1">
    <location>
        <begin position="37"/>
        <end position="60"/>
    </location>
</feature>
<proteinExistence type="predicted"/>
<gene>
    <name evidence="2" type="ORF">Ae201684_016707</name>
</gene>
<sequence>MGMSKLQHGKDDQDNEAVVFNPDAYSVVSSWISKSALNEEDDAAPRSQKPLYSKSQPLKDEDKFLASKILKKKYEPKVDTRKVNDENDDDDDETYQLKGQHQAKKQKTMSVQAQLLETLRLQQERRKQKNKKKNKKP</sequence>
<organism evidence="2 3">
    <name type="scientific">Aphanomyces euteiches</name>
    <dbReference type="NCBI Taxonomy" id="100861"/>
    <lineage>
        <taxon>Eukaryota</taxon>
        <taxon>Sar</taxon>
        <taxon>Stramenopiles</taxon>
        <taxon>Oomycota</taxon>
        <taxon>Saprolegniomycetes</taxon>
        <taxon>Saprolegniales</taxon>
        <taxon>Verrucalvaceae</taxon>
        <taxon>Aphanomyces</taxon>
    </lineage>
</organism>
<evidence type="ECO:0000313" key="3">
    <source>
        <dbReference type="Proteomes" id="UP000481153"/>
    </source>
</evidence>
<reference evidence="2 3" key="1">
    <citation type="submission" date="2019-07" db="EMBL/GenBank/DDBJ databases">
        <title>Genomics analysis of Aphanomyces spp. identifies a new class of oomycete effector associated with host adaptation.</title>
        <authorList>
            <person name="Gaulin E."/>
        </authorList>
    </citation>
    <scope>NUCLEOTIDE SEQUENCE [LARGE SCALE GENOMIC DNA]</scope>
    <source>
        <strain evidence="2 3">ATCC 201684</strain>
    </source>
</reference>
<evidence type="ECO:0000313" key="2">
    <source>
        <dbReference type="EMBL" id="KAF0724641.1"/>
    </source>
</evidence>
<dbReference type="EMBL" id="VJMJ01000266">
    <property type="protein sequence ID" value="KAF0724641.1"/>
    <property type="molecule type" value="Genomic_DNA"/>
</dbReference>
<evidence type="ECO:0000256" key="1">
    <source>
        <dbReference type="SAM" id="MobiDB-lite"/>
    </source>
</evidence>
<comment type="caution">
    <text evidence="2">The sequence shown here is derived from an EMBL/GenBank/DDBJ whole genome shotgun (WGS) entry which is preliminary data.</text>
</comment>
<keyword evidence="3" id="KW-1185">Reference proteome</keyword>
<feature type="region of interest" description="Disordered" evidence="1">
    <location>
        <begin position="75"/>
        <end position="137"/>
    </location>
</feature>
<dbReference type="AlphaFoldDB" id="A0A6G0WCH6"/>
<dbReference type="VEuPathDB" id="FungiDB:AeMF1_009703"/>
<accession>A0A6G0WCH6</accession>
<dbReference type="Proteomes" id="UP000481153">
    <property type="component" value="Unassembled WGS sequence"/>
</dbReference>